<evidence type="ECO:0000313" key="1">
    <source>
        <dbReference type="EMBL" id="TQM09797.1"/>
    </source>
</evidence>
<reference evidence="1 2" key="1">
    <citation type="submission" date="2019-06" db="EMBL/GenBank/DDBJ databases">
        <title>Sequencing the genomes of 1000 actinobacteria strains.</title>
        <authorList>
            <person name="Klenk H.-P."/>
        </authorList>
    </citation>
    <scope>NUCLEOTIDE SEQUENCE [LARGE SCALE GENOMIC DNA]</scope>
    <source>
        <strain evidence="1 2">DSM 45301</strain>
    </source>
</reference>
<name>A0A543DKD3_9PSEU</name>
<dbReference type="SUPFAM" id="SSF46955">
    <property type="entry name" value="Putative DNA-binding domain"/>
    <property type="match status" value="1"/>
</dbReference>
<dbReference type="EMBL" id="VFPA01000003">
    <property type="protein sequence ID" value="TQM09797.1"/>
    <property type="molecule type" value="Genomic_DNA"/>
</dbReference>
<sequence length="94" mass="10630">MLSIFGSNSQSGHKRRLALVGPLRLADVPEPAELLTTAQAARWLGVSRRTLARYAELGWLVPTVTLPSGHHRWELEGLRRQIRELRRQPPADDE</sequence>
<gene>
    <name evidence="1" type="ORF">FB558_5570</name>
</gene>
<proteinExistence type="predicted"/>
<protein>
    <submittedName>
        <fullName evidence="1">Putative AbiEi antitoxin of type IV toxin-antitoxin system</fullName>
    </submittedName>
</protein>
<dbReference type="Proteomes" id="UP000315677">
    <property type="component" value="Unassembled WGS sequence"/>
</dbReference>
<dbReference type="InterPro" id="IPR009061">
    <property type="entry name" value="DNA-bd_dom_put_sf"/>
</dbReference>
<evidence type="ECO:0000313" key="2">
    <source>
        <dbReference type="Proteomes" id="UP000315677"/>
    </source>
</evidence>
<accession>A0A543DKD3</accession>
<organism evidence="1 2">
    <name type="scientific">Pseudonocardia kunmingensis</name>
    <dbReference type="NCBI Taxonomy" id="630975"/>
    <lineage>
        <taxon>Bacteria</taxon>
        <taxon>Bacillati</taxon>
        <taxon>Actinomycetota</taxon>
        <taxon>Actinomycetes</taxon>
        <taxon>Pseudonocardiales</taxon>
        <taxon>Pseudonocardiaceae</taxon>
        <taxon>Pseudonocardia</taxon>
    </lineage>
</organism>
<dbReference type="AlphaFoldDB" id="A0A543DKD3"/>
<keyword evidence="2" id="KW-1185">Reference proteome</keyword>
<comment type="caution">
    <text evidence="1">The sequence shown here is derived from an EMBL/GenBank/DDBJ whole genome shotgun (WGS) entry which is preliminary data.</text>
</comment>